<protein>
    <recommendedName>
        <fullName evidence="3">prolyl oligopeptidase</fullName>
        <ecNumber evidence="3">3.4.21.26</ecNumber>
    </recommendedName>
</protein>
<feature type="domain" description="Peptidase S9 prolyl oligopeptidase catalytic" evidence="7">
    <location>
        <begin position="490"/>
        <end position="699"/>
    </location>
</feature>
<name>A0A1M6C5J4_9FLAO</name>
<dbReference type="EMBL" id="FQYK01000002">
    <property type="protein sequence ID" value="SHI56286.1"/>
    <property type="molecule type" value="Genomic_DNA"/>
</dbReference>
<dbReference type="AlphaFoldDB" id="A0A1M6C5J4"/>
<dbReference type="Gene3D" id="2.130.10.120">
    <property type="entry name" value="Prolyl oligopeptidase, N-terminal domain"/>
    <property type="match status" value="1"/>
</dbReference>
<evidence type="ECO:0000256" key="5">
    <source>
        <dbReference type="ARBA" id="ARBA00022801"/>
    </source>
</evidence>
<dbReference type="SUPFAM" id="SSF53474">
    <property type="entry name" value="alpha/beta-Hydrolases"/>
    <property type="match status" value="1"/>
</dbReference>
<dbReference type="PROSITE" id="PS00708">
    <property type="entry name" value="PRO_ENDOPEP_SER"/>
    <property type="match status" value="1"/>
</dbReference>
<dbReference type="InterPro" id="IPR051167">
    <property type="entry name" value="Prolyl_oligopep/macrocyclase"/>
</dbReference>
<accession>A0A1M6C5J4</accession>
<evidence type="ECO:0000313" key="9">
    <source>
        <dbReference type="EMBL" id="SHI56286.1"/>
    </source>
</evidence>
<dbReference type="GO" id="GO:0005829">
    <property type="term" value="C:cytosol"/>
    <property type="evidence" value="ECO:0007669"/>
    <property type="project" value="TreeGrafter"/>
</dbReference>
<dbReference type="PANTHER" id="PTHR42881:SF2">
    <property type="entry name" value="PROLYL ENDOPEPTIDASE"/>
    <property type="match status" value="1"/>
</dbReference>
<evidence type="ECO:0000256" key="1">
    <source>
        <dbReference type="ARBA" id="ARBA00001070"/>
    </source>
</evidence>
<evidence type="ECO:0000256" key="6">
    <source>
        <dbReference type="ARBA" id="ARBA00022825"/>
    </source>
</evidence>
<dbReference type="EC" id="3.4.21.26" evidence="3"/>
<keyword evidence="6" id="KW-0720">Serine protease</keyword>
<proteinExistence type="inferred from homology"/>
<dbReference type="GO" id="GO:0004252">
    <property type="term" value="F:serine-type endopeptidase activity"/>
    <property type="evidence" value="ECO:0007669"/>
    <property type="project" value="UniProtKB-EC"/>
</dbReference>
<dbReference type="PRINTS" id="PR00862">
    <property type="entry name" value="PROLIGOPTASE"/>
</dbReference>
<dbReference type="OrthoDB" id="9801421at2"/>
<dbReference type="RefSeq" id="WP_019387227.1">
    <property type="nucleotide sequence ID" value="NZ_ALIH01000005.1"/>
</dbReference>
<dbReference type="SUPFAM" id="SSF50993">
    <property type="entry name" value="Peptidase/esterase 'gauge' domain"/>
    <property type="match status" value="1"/>
</dbReference>
<dbReference type="STRING" id="1178825.SAMN05216261_1079"/>
<evidence type="ECO:0000259" key="8">
    <source>
        <dbReference type="Pfam" id="PF02897"/>
    </source>
</evidence>
<keyword evidence="4" id="KW-0645">Protease</keyword>
<comment type="catalytic activity">
    <reaction evidence="1">
        <text>Hydrolysis of Pro-|-Xaa &gt;&gt; Ala-|-Xaa in oligopeptides.</text>
        <dbReference type="EC" id="3.4.21.26"/>
    </reaction>
</comment>
<dbReference type="InterPro" id="IPR023302">
    <property type="entry name" value="Pept_S9A_N"/>
</dbReference>
<dbReference type="InterPro" id="IPR029058">
    <property type="entry name" value="AB_hydrolase_fold"/>
</dbReference>
<dbReference type="Pfam" id="PF00326">
    <property type="entry name" value="Peptidase_S9"/>
    <property type="match status" value="1"/>
</dbReference>
<organism evidence="9 10">
    <name type="scientific">Algibacter luteus</name>
    <dbReference type="NCBI Taxonomy" id="1178825"/>
    <lineage>
        <taxon>Bacteria</taxon>
        <taxon>Pseudomonadati</taxon>
        <taxon>Bacteroidota</taxon>
        <taxon>Flavobacteriia</taxon>
        <taxon>Flavobacteriales</taxon>
        <taxon>Flavobacteriaceae</taxon>
        <taxon>Algibacter</taxon>
    </lineage>
</organism>
<dbReference type="Pfam" id="PF02897">
    <property type="entry name" value="Peptidase_S9_N"/>
    <property type="match status" value="1"/>
</dbReference>
<evidence type="ECO:0000256" key="2">
    <source>
        <dbReference type="ARBA" id="ARBA00005228"/>
    </source>
</evidence>
<dbReference type="eggNOG" id="COG1505">
    <property type="taxonomic scope" value="Bacteria"/>
</dbReference>
<gene>
    <name evidence="9" type="ORF">SAMN05216261_1079</name>
</gene>
<dbReference type="PANTHER" id="PTHR42881">
    <property type="entry name" value="PROLYL ENDOPEPTIDASE"/>
    <property type="match status" value="1"/>
</dbReference>
<dbReference type="GO" id="GO:0070012">
    <property type="term" value="F:oligopeptidase activity"/>
    <property type="evidence" value="ECO:0007669"/>
    <property type="project" value="TreeGrafter"/>
</dbReference>
<evidence type="ECO:0000259" key="7">
    <source>
        <dbReference type="Pfam" id="PF00326"/>
    </source>
</evidence>
<evidence type="ECO:0000256" key="3">
    <source>
        <dbReference type="ARBA" id="ARBA00011897"/>
    </source>
</evidence>
<dbReference type="InterPro" id="IPR002470">
    <property type="entry name" value="Peptidase_S9A"/>
</dbReference>
<reference evidence="9 10" key="1">
    <citation type="submission" date="2016-11" db="EMBL/GenBank/DDBJ databases">
        <authorList>
            <person name="Jaros S."/>
            <person name="Januszkiewicz K."/>
            <person name="Wedrychowicz H."/>
        </authorList>
    </citation>
    <scope>NUCLEOTIDE SEQUENCE [LARGE SCALE GENOMIC DNA]</scope>
    <source>
        <strain evidence="9 10">CGMCC 1.12213</strain>
    </source>
</reference>
<dbReference type="InterPro" id="IPR002471">
    <property type="entry name" value="Pept_S9_AS"/>
</dbReference>
<evidence type="ECO:0000256" key="4">
    <source>
        <dbReference type="ARBA" id="ARBA00022670"/>
    </source>
</evidence>
<dbReference type="GO" id="GO:0006508">
    <property type="term" value="P:proteolysis"/>
    <property type="evidence" value="ECO:0007669"/>
    <property type="project" value="UniProtKB-KW"/>
</dbReference>
<evidence type="ECO:0000313" key="10">
    <source>
        <dbReference type="Proteomes" id="UP000184396"/>
    </source>
</evidence>
<keyword evidence="5" id="KW-0378">Hydrolase</keyword>
<sequence length="699" mass="81432">MKFIIVLLLVLVQVKHSSAQIEYPISYEKPVVSNYHGFDIVDEYIWLETQENESVVDWIESQNKISEKYLKRQVAQHHTDEYMNKYLYSSFGDFDGKLKRNIDDDYFFSYFITSGSTTPSLFYKKGVHSRYYMLVNSTSISRKDKIDIDYYKISKNNTWLAYKYNRNGSDWHEIRVVKIDKKRHYLNVLKHTLNSGIYWWNDGFFYKKYPFDSINATYKKPTIMYHKVDTKQEDDQIMFKSYSDDEDISVVGTKDESFYMVKRENTKTEIYNYYLFNPLRENIKLGFSPFLINTKYDLNFYKATDSLLYATTEINDKQQLISIDKEEPTKFKLISPSYDNYELQNYEFLEDFIVASYHSFNGSFLVKFDYQGKVLNECVLPKGLSVTDMYYSNNYEAFFFYLSSYTIPEVRYRLNLETFKYELVSETNVNFDFKNYKFKQDYYTSSDGTKVPIFIVYKDSLKQDKSTPFLLKTYGGYGKTNIPSYNPGIIYFIENGGAFAYTHIRGSGGFGKKWVTDGQRLNKKNGIADFISAAEYLIENNYTAPKKIAITGASHGGLITGAALTQRPDLFGSAVINVGALDMIRFENFTIGSAVTNIQEFGSTKNLADFNNILSYSPYHNINNTINYPPTLLVTGTDDNRVPPFHSYKFAAKLQNVPSQKNPILLWAKDKTGHSGANTRSVQIKEYNYIYSFLFHQLK</sequence>
<feature type="domain" description="Peptidase S9A N-terminal" evidence="8">
    <location>
        <begin position="29"/>
        <end position="425"/>
    </location>
</feature>
<dbReference type="InterPro" id="IPR001375">
    <property type="entry name" value="Peptidase_S9_cat"/>
</dbReference>
<comment type="similarity">
    <text evidence="2">Belongs to the peptidase S9A family.</text>
</comment>
<dbReference type="Gene3D" id="3.40.50.1820">
    <property type="entry name" value="alpha/beta hydrolase"/>
    <property type="match status" value="1"/>
</dbReference>
<dbReference type="Proteomes" id="UP000184396">
    <property type="component" value="Unassembled WGS sequence"/>
</dbReference>
<keyword evidence="10" id="KW-1185">Reference proteome</keyword>